<feature type="region of interest" description="Disordered" evidence="4">
    <location>
        <begin position="308"/>
        <end position="354"/>
    </location>
</feature>
<dbReference type="PANTHER" id="PTHR11579">
    <property type="entry name" value="PROTEIN-L-ISOASPARTATE O-METHYLTRANSFERASE"/>
    <property type="match status" value="1"/>
</dbReference>
<dbReference type="GO" id="GO:0005737">
    <property type="term" value="C:cytoplasm"/>
    <property type="evidence" value="ECO:0000318"/>
    <property type="project" value="GO_Central"/>
</dbReference>
<feature type="compositionally biased region" description="Acidic residues" evidence="4">
    <location>
        <begin position="308"/>
        <end position="328"/>
    </location>
</feature>
<feature type="compositionally biased region" description="Acidic residues" evidence="4">
    <location>
        <begin position="582"/>
        <end position="610"/>
    </location>
</feature>
<dbReference type="Gene3D" id="3.40.50.150">
    <property type="entry name" value="Vaccinia Virus protein VP39"/>
    <property type="match status" value="1"/>
</dbReference>
<dbReference type="GeneID" id="754893"/>
<dbReference type="SUPFAM" id="SSF53335">
    <property type="entry name" value="S-adenosyl-L-methionine-dependent methyltransferases"/>
    <property type="match status" value="1"/>
</dbReference>
<evidence type="ECO:0000256" key="4">
    <source>
        <dbReference type="SAM" id="MobiDB-lite"/>
    </source>
</evidence>
<dbReference type="AlphaFoldDB" id="A0A7M7NMY7"/>
<reference evidence="5" key="2">
    <citation type="submission" date="2021-01" db="UniProtKB">
        <authorList>
            <consortium name="EnsemblMetazoa"/>
        </authorList>
    </citation>
    <scope>IDENTIFICATION</scope>
</reference>
<feature type="compositionally biased region" description="Basic and acidic residues" evidence="4">
    <location>
        <begin position="628"/>
        <end position="643"/>
    </location>
</feature>
<proteinExistence type="inferred from homology"/>
<sequence length="675" mass="76262">MGGAVSAGINNDHLVDNLKDADYIKSNLVEDVFRAVDRGDYYLAGHKDSAYKDLAWKHGNIHLSAPCIYSEVMEALKLEPGLSFLNLGSGTGYLSTMVGLVIGSSGVNHGIEIHQDVIDYANERLQLFLDRSPSVDLYEFCDPIFIKGNCLLLSSGCRSYDRVYCGAACPPEHENYMKNLLKMGGVLVMPLEDQLVQISRTGQYTWETKNLLSVSFATLQEPAQNEYSKLATLELPDVQPRVLQDVCRVHIRRHLRGIVEKENPRKPRPRAQRKPRSQPSPPRLMHNCIMIRSVNNMLELAGDFMVDGDDEEEEREEEREEDAMDEGGDAGPWNRRRDAGRSREEEEYSNTRRGRNRARFERFMTNAAFFTRHMGSRREEVEGEEEAWHDADDERERPDDNGHGARPRDRRDRAGEGAGEGSREGSREGSSKEGGSQKTSQKTDSSKDMEDSDDDNSESQRSDQRGNGAFGFSIKRAFRNSFPKERKRQHNRRSESEPSEKQPGKSTDVTEEVEEVEEEDERHEEVVERKNGKSGNGLGKSKPAPPGPNGSKTHDKSEVQDAMEDDSKTEESSKDTTMATIDDTEMDATYAEVEEDEDDIGDEHEDDDLLSDASSSSGISDEGIFQRLKREKEEEEELANKDKPVEPSYLSIKIQELPLPKALLNFLLYHREISE</sequence>
<dbReference type="InterPro" id="IPR029063">
    <property type="entry name" value="SAM-dependent_MTases_sf"/>
</dbReference>
<evidence type="ECO:0008006" key="7">
    <source>
        <dbReference type="Google" id="ProtNLM"/>
    </source>
</evidence>
<dbReference type="RefSeq" id="XP_030838672.1">
    <property type="nucleotide sequence ID" value="XM_030982812.1"/>
</dbReference>
<dbReference type="FunFam" id="3.40.50.150:FF:000015">
    <property type="entry name" value="Protein-L-isoaspartate (D-aspartate) O-methyltransferase domain-containing 1"/>
    <property type="match status" value="1"/>
</dbReference>
<evidence type="ECO:0000313" key="6">
    <source>
        <dbReference type="Proteomes" id="UP000007110"/>
    </source>
</evidence>
<keyword evidence="3" id="KW-0963">Cytoplasm</keyword>
<feature type="compositionally biased region" description="Low complexity" evidence="4">
    <location>
        <begin position="611"/>
        <end position="623"/>
    </location>
</feature>
<organism evidence="5 6">
    <name type="scientific">Strongylocentrotus purpuratus</name>
    <name type="common">Purple sea urchin</name>
    <dbReference type="NCBI Taxonomy" id="7668"/>
    <lineage>
        <taxon>Eukaryota</taxon>
        <taxon>Metazoa</taxon>
        <taxon>Echinodermata</taxon>
        <taxon>Eleutherozoa</taxon>
        <taxon>Echinozoa</taxon>
        <taxon>Echinoidea</taxon>
        <taxon>Euechinoidea</taxon>
        <taxon>Echinacea</taxon>
        <taxon>Camarodonta</taxon>
        <taxon>Echinidea</taxon>
        <taxon>Strongylocentrotidae</taxon>
        <taxon>Strongylocentrotus</taxon>
    </lineage>
</organism>
<dbReference type="InParanoid" id="A0A7M7NMY7"/>
<comment type="similarity">
    <text evidence="2">Belongs to the methyltransferase superfamily. L-isoaspartyl/D-aspartyl protein methyltransferase family.</text>
</comment>
<dbReference type="CDD" id="cd02440">
    <property type="entry name" value="AdoMet_MTases"/>
    <property type="match status" value="1"/>
</dbReference>
<dbReference type="PANTHER" id="PTHR11579:SF9">
    <property type="entry name" value="PROTEIN-L-ISOASPARTATE O-METHYLTRANSFERASE"/>
    <property type="match status" value="1"/>
</dbReference>
<feature type="compositionally biased region" description="Basic and acidic residues" evidence="4">
    <location>
        <begin position="552"/>
        <end position="574"/>
    </location>
</feature>
<feature type="compositionally biased region" description="Low complexity" evidence="4">
    <location>
        <begin position="433"/>
        <end position="443"/>
    </location>
</feature>
<dbReference type="Pfam" id="PF01135">
    <property type="entry name" value="PCMT"/>
    <property type="match status" value="1"/>
</dbReference>
<dbReference type="InterPro" id="IPR000682">
    <property type="entry name" value="PCMT"/>
</dbReference>
<reference evidence="6" key="1">
    <citation type="submission" date="2015-02" db="EMBL/GenBank/DDBJ databases">
        <title>Genome sequencing for Strongylocentrotus purpuratus.</title>
        <authorList>
            <person name="Murali S."/>
            <person name="Liu Y."/>
            <person name="Vee V."/>
            <person name="English A."/>
            <person name="Wang M."/>
            <person name="Skinner E."/>
            <person name="Han Y."/>
            <person name="Muzny D.M."/>
            <person name="Worley K.C."/>
            <person name="Gibbs R.A."/>
        </authorList>
    </citation>
    <scope>NUCLEOTIDE SEQUENCE</scope>
</reference>
<evidence type="ECO:0000313" key="5">
    <source>
        <dbReference type="EnsemblMetazoa" id="XP_030838672"/>
    </source>
</evidence>
<evidence type="ECO:0000256" key="1">
    <source>
        <dbReference type="ARBA" id="ARBA00004496"/>
    </source>
</evidence>
<evidence type="ECO:0000256" key="2">
    <source>
        <dbReference type="ARBA" id="ARBA00005369"/>
    </source>
</evidence>
<feature type="compositionally biased region" description="Basic residues" evidence="4">
    <location>
        <begin position="266"/>
        <end position="276"/>
    </location>
</feature>
<protein>
    <recommendedName>
        <fullName evidence="7">Protein-L-isoaspartate O-methyltransferase domain-containing protein 1</fullName>
    </recommendedName>
</protein>
<feature type="compositionally biased region" description="Basic and acidic residues" evidence="4">
    <location>
        <begin position="335"/>
        <end position="344"/>
    </location>
</feature>
<keyword evidence="6" id="KW-1185">Reference proteome</keyword>
<comment type="subcellular location">
    <subcellularLocation>
        <location evidence="1">Cytoplasm</location>
    </subcellularLocation>
</comment>
<dbReference type="OMA" id="QMRHSYP"/>
<feature type="compositionally biased region" description="Acidic residues" evidence="4">
    <location>
        <begin position="509"/>
        <end position="522"/>
    </location>
</feature>
<accession>A0A7M7NMY7</accession>
<dbReference type="Proteomes" id="UP000007110">
    <property type="component" value="Unassembled WGS sequence"/>
</dbReference>
<feature type="region of interest" description="Disordered" evidence="4">
    <location>
        <begin position="374"/>
        <end position="643"/>
    </location>
</feature>
<dbReference type="EnsemblMetazoa" id="XM_030982812">
    <property type="protein sequence ID" value="XP_030838672"/>
    <property type="gene ID" value="LOC754893"/>
</dbReference>
<feature type="region of interest" description="Disordered" evidence="4">
    <location>
        <begin position="258"/>
        <end position="286"/>
    </location>
</feature>
<name>A0A7M7NMY7_STRPU</name>
<evidence type="ECO:0000256" key="3">
    <source>
        <dbReference type="ARBA" id="ARBA00022490"/>
    </source>
</evidence>
<feature type="compositionally biased region" description="Basic and acidic residues" evidence="4">
    <location>
        <begin position="492"/>
        <end position="503"/>
    </location>
</feature>
<dbReference type="GO" id="GO:0004719">
    <property type="term" value="F:protein-L-isoaspartate (D-aspartate) O-methyltransferase activity"/>
    <property type="evidence" value="ECO:0000318"/>
    <property type="project" value="GO_Central"/>
</dbReference>
<feature type="compositionally biased region" description="Basic and acidic residues" evidence="4">
    <location>
        <begin position="376"/>
        <end position="431"/>
    </location>
</feature>